<evidence type="ECO:0000313" key="3">
    <source>
        <dbReference type="EMBL" id="MFB5762430.1"/>
    </source>
</evidence>
<organism evidence="3 4">
    <name type="scientific">Paenibacillus medicaginis</name>
    <dbReference type="NCBI Taxonomy" id="1470560"/>
    <lineage>
        <taxon>Bacteria</taxon>
        <taxon>Bacillati</taxon>
        <taxon>Bacillota</taxon>
        <taxon>Bacilli</taxon>
        <taxon>Bacillales</taxon>
        <taxon>Paenibacillaceae</taxon>
        <taxon>Paenibacillus</taxon>
    </lineage>
</organism>
<dbReference type="Gene3D" id="3.20.80.10">
    <property type="entry name" value="Regulatory factor, effector binding domain"/>
    <property type="match status" value="1"/>
</dbReference>
<keyword evidence="4" id="KW-1185">Reference proteome</keyword>
<dbReference type="RefSeq" id="WP_375521530.1">
    <property type="nucleotide sequence ID" value="NZ_JBHIRY010000020.1"/>
</dbReference>
<accession>A0ABV5C7A5</accession>
<dbReference type="InterPro" id="IPR000551">
    <property type="entry name" value="MerR-type_HTH_dom"/>
</dbReference>
<dbReference type="CDD" id="cd04782">
    <property type="entry name" value="HTH_BltR"/>
    <property type="match status" value="1"/>
</dbReference>
<dbReference type="Pfam" id="PF13411">
    <property type="entry name" value="MerR_1"/>
    <property type="match status" value="1"/>
</dbReference>
<evidence type="ECO:0000256" key="1">
    <source>
        <dbReference type="ARBA" id="ARBA00023125"/>
    </source>
</evidence>
<dbReference type="InterPro" id="IPR047057">
    <property type="entry name" value="MerR_fam"/>
</dbReference>
<gene>
    <name evidence="3" type="ORF">ACE5LO_18765</name>
</gene>
<dbReference type="Proteomes" id="UP001580430">
    <property type="component" value="Unassembled WGS sequence"/>
</dbReference>
<feature type="domain" description="HTH merR-type" evidence="2">
    <location>
        <begin position="8"/>
        <end position="77"/>
    </location>
</feature>
<comment type="caution">
    <text evidence="3">The sequence shown here is derived from an EMBL/GenBank/DDBJ whole genome shotgun (WGS) entry which is preliminary data.</text>
</comment>
<protein>
    <submittedName>
        <fullName evidence="3">MerR family transcriptional regulator</fullName>
    </submittedName>
</protein>
<evidence type="ECO:0000313" key="4">
    <source>
        <dbReference type="Proteomes" id="UP001580430"/>
    </source>
</evidence>
<keyword evidence="1" id="KW-0238">DNA-binding</keyword>
<dbReference type="SUPFAM" id="SSF55136">
    <property type="entry name" value="Probable bacterial effector-binding domain"/>
    <property type="match status" value="1"/>
</dbReference>
<name>A0ABV5C7A5_9BACL</name>
<evidence type="ECO:0000259" key="2">
    <source>
        <dbReference type="PROSITE" id="PS50937"/>
    </source>
</evidence>
<dbReference type="InterPro" id="IPR011256">
    <property type="entry name" value="Reg_factor_effector_dom_sf"/>
</dbReference>
<dbReference type="PANTHER" id="PTHR30204">
    <property type="entry name" value="REDOX-CYCLING DRUG-SENSING TRANSCRIPTIONAL ACTIVATOR SOXR"/>
    <property type="match status" value="1"/>
</dbReference>
<dbReference type="PROSITE" id="PS50937">
    <property type="entry name" value="HTH_MERR_2"/>
    <property type="match status" value="1"/>
</dbReference>
<dbReference type="SMART" id="SM00422">
    <property type="entry name" value="HTH_MERR"/>
    <property type="match status" value="1"/>
</dbReference>
<dbReference type="Gene3D" id="1.10.1660.10">
    <property type="match status" value="1"/>
</dbReference>
<dbReference type="InterPro" id="IPR009061">
    <property type="entry name" value="DNA-bd_dom_put_sf"/>
</dbReference>
<dbReference type="PANTHER" id="PTHR30204:SF85">
    <property type="entry name" value="MULTIDRUG-EFFLUX TRANSPORTER 2 REGULATOR"/>
    <property type="match status" value="1"/>
</dbReference>
<sequence length="275" mass="32216">MDKQFYGYFTTGEFAKLFRIKKQTLFHYDEIGLFSPEVRKENGYRYYSHNQFELFQVISLFKEVGVPLKEIKLLLNDKTSDNIITLFKGKSIEIGEKIKKLEHLKTIMETKVKLAEQAIEADLSSVSIQYLEEERIMITPNLLGLSEWPYITVISDLIHYVQSHELNLGHPVSGMLAKEQILEKDFYNYQHLLFKIPNNVENLDYRMKPKGLYAVGYQKGNEVEAAYDRIIRFIEKNGFEIGECAYEEFILDEVMVDGMENQITKIQLQVLRELD</sequence>
<proteinExistence type="predicted"/>
<dbReference type="EMBL" id="JBHIRY010000020">
    <property type="protein sequence ID" value="MFB5762430.1"/>
    <property type="molecule type" value="Genomic_DNA"/>
</dbReference>
<reference evidence="3 4" key="1">
    <citation type="submission" date="2024-09" db="EMBL/GenBank/DDBJ databases">
        <title>Paenibacillus zeirhizospherea sp. nov., isolated from surface of the maize (Zea mays) roots in a horticulture field, Hungary.</title>
        <authorList>
            <person name="Marton D."/>
            <person name="Farkas M."/>
            <person name="Bedics A."/>
            <person name="Toth E."/>
            <person name="Tancsics A."/>
            <person name="Boka K."/>
            <person name="Marati G."/>
            <person name="Kriszt B."/>
            <person name="Cserhati M."/>
        </authorList>
    </citation>
    <scope>NUCLEOTIDE SEQUENCE [LARGE SCALE GENOMIC DNA]</scope>
    <source>
        <strain evidence="3 4">JCM 18446</strain>
    </source>
</reference>
<dbReference type="SUPFAM" id="SSF46955">
    <property type="entry name" value="Putative DNA-binding domain"/>
    <property type="match status" value="1"/>
</dbReference>